<organism evidence="5 6">
    <name type="scientific">Kineothrix sedimenti</name>
    <dbReference type="NCBI Taxonomy" id="3123317"/>
    <lineage>
        <taxon>Bacteria</taxon>
        <taxon>Bacillati</taxon>
        <taxon>Bacillota</taxon>
        <taxon>Clostridia</taxon>
        <taxon>Lachnospirales</taxon>
        <taxon>Lachnospiraceae</taxon>
        <taxon>Kineothrix</taxon>
    </lineage>
</organism>
<dbReference type="InterPro" id="IPR001638">
    <property type="entry name" value="Solute-binding_3/MltF_N"/>
</dbReference>
<sequence length="293" mass="31143">MKKWLAAMMAAVLSMSLLTACGSTAQEAAPEETAQTEQAEETAQEETPAEDTAQEETSTEDTAAVSEALADGVLNVGTNAEFPPFEYVNDAGEPDGFDIALINAIGEKLGVTVQVDNMEFASLVSSIGSKIDVSIAGMTVTEERKASVDFSDPYYTAVQYVILPEGSAIATADDLKGKAIGVQLGTTGDFIAEEIEDATVSQYNKAVDAVNDLINGRLDCVIIDKNPAMVFESKFEGQVTAVDGVQFGFEAEDYAIAMPKGDTVLVEQINNALQELIDDGTFDSLVSQYIEEN</sequence>
<feature type="signal peptide" evidence="3">
    <location>
        <begin position="1"/>
        <end position="25"/>
    </location>
</feature>
<dbReference type="PANTHER" id="PTHR35936:SF17">
    <property type="entry name" value="ARGININE-BINDING EXTRACELLULAR PROTEIN ARTP"/>
    <property type="match status" value="1"/>
</dbReference>
<protein>
    <submittedName>
        <fullName evidence="5">Basic amino acid ABC transporter substrate-binding protein</fullName>
    </submittedName>
</protein>
<feature type="compositionally biased region" description="Low complexity" evidence="2">
    <location>
        <begin position="24"/>
        <end position="37"/>
    </location>
</feature>
<accession>A0ABZ3ET15</accession>
<evidence type="ECO:0000256" key="1">
    <source>
        <dbReference type="ARBA" id="ARBA00022729"/>
    </source>
</evidence>
<feature type="region of interest" description="Disordered" evidence="2">
    <location>
        <begin position="24"/>
        <end position="61"/>
    </location>
</feature>
<name>A0ABZ3ET15_9FIRM</name>
<feature type="domain" description="Solute-binding protein family 3/N-terminal" evidence="4">
    <location>
        <begin position="73"/>
        <end position="293"/>
    </location>
</feature>
<evidence type="ECO:0000313" key="5">
    <source>
        <dbReference type="EMBL" id="XAH73373.1"/>
    </source>
</evidence>
<dbReference type="PROSITE" id="PS51257">
    <property type="entry name" value="PROKAR_LIPOPROTEIN"/>
    <property type="match status" value="1"/>
</dbReference>
<dbReference type="CDD" id="cd13624">
    <property type="entry name" value="PBP2_Arg_Lys_His"/>
    <property type="match status" value="1"/>
</dbReference>
<feature type="compositionally biased region" description="Acidic residues" evidence="2">
    <location>
        <begin position="38"/>
        <end position="59"/>
    </location>
</feature>
<dbReference type="SUPFAM" id="SSF53850">
    <property type="entry name" value="Periplasmic binding protein-like II"/>
    <property type="match status" value="1"/>
</dbReference>
<keyword evidence="6" id="KW-1185">Reference proteome</keyword>
<dbReference type="Pfam" id="PF00497">
    <property type="entry name" value="SBP_bac_3"/>
    <property type="match status" value="1"/>
</dbReference>
<keyword evidence="1 3" id="KW-0732">Signal</keyword>
<dbReference type="EMBL" id="CP146256">
    <property type="protein sequence ID" value="XAH73373.1"/>
    <property type="molecule type" value="Genomic_DNA"/>
</dbReference>
<proteinExistence type="predicted"/>
<evidence type="ECO:0000256" key="3">
    <source>
        <dbReference type="SAM" id="SignalP"/>
    </source>
</evidence>
<dbReference type="Proteomes" id="UP001451571">
    <property type="component" value="Chromosome"/>
</dbReference>
<evidence type="ECO:0000256" key="2">
    <source>
        <dbReference type="SAM" id="MobiDB-lite"/>
    </source>
</evidence>
<dbReference type="Gene3D" id="3.40.190.10">
    <property type="entry name" value="Periplasmic binding protein-like II"/>
    <property type="match status" value="2"/>
</dbReference>
<evidence type="ECO:0000259" key="4">
    <source>
        <dbReference type="SMART" id="SM00062"/>
    </source>
</evidence>
<dbReference type="RefSeq" id="WP_342756981.1">
    <property type="nucleotide sequence ID" value="NZ_CP146256.1"/>
</dbReference>
<gene>
    <name evidence="5" type="ORF">V6984_17990</name>
</gene>
<dbReference type="PANTHER" id="PTHR35936">
    <property type="entry name" value="MEMBRANE-BOUND LYTIC MUREIN TRANSGLYCOSYLASE F"/>
    <property type="match status" value="1"/>
</dbReference>
<reference evidence="5 6" key="1">
    <citation type="submission" date="2024-02" db="EMBL/GenBank/DDBJ databases">
        <title>Bacterial strain from lacustrine sediment.</title>
        <authorList>
            <person name="Petit C."/>
            <person name="Fadhlaoui K."/>
        </authorList>
    </citation>
    <scope>NUCLEOTIDE SEQUENCE [LARGE SCALE GENOMIC DNA]</scope>
    <source>
        <strain evidence="5 6">IPX-CK</strain>
    </source>
</reference>
<dbReference type="SMART" id="SM00062">
    <property type="entry name" value="PBPb"/>
    <property type="match status" value="1"/>
</dbReference>
<evidence type="ECO:0000313" key="6">
    <source>
        <dbReference type="Proteomes" id="UP001451571"/>
    </source>
</evidence>
<feature type="chain" id="PRO_5046960929" evidence="3">
    <location>
        <begin position="26"/>
        <end position="293"/>
    </location>
</feature>